<sequence>MIITQVTDFFYQFKNTVVETDEIVTQHQEAIKEYSNILKEENIHKEYEENYLTILGYAHRLENINDRIFYTFQEAIYAIDLAKQMKDDNAIILNSIVYILVLNNFVDEYFGKKIDEETKQLALKTYEEIEKRQAKENQKYHVYQ</sequence>
<evidence type="ECO:0000313" key="1">
    <source>
        <dbReference type="EMBL" id="AXX86772.1"/>
    </source>
</evidence>
<dbReference type="Proteomes" id="UP000224740">
    <property type="component" value="Unassembled WGS sequence"/>
</dbReference>
<organism evidence="1 4">
    <name type="scientific">Malaciobacter marinus</name>
    <dbReference type="NCBI Taxonomy" id="505249"/>
    <lineage>
        <taxon>Bacteria</taxon>
        <taxon>Pseudomonadati</taxon>
        <taxon>Campylobacterota</taxon>
        <taxon>Epsilonproteobacteria</taxon>
        <taxon>Campylobacterales</taxon>
        <taxon>Arcobacteraceae</taxon>
        <taxon>Malaciobacter</taxon>
    </lineage>
</organism>
<dbReference type="EMBL" id="CP032101">
    <property type="protein sequence ID" value="AXX86772.1"/>
    <property type="molecule type" value="Genomic_DNA"/>
</dbReference>
<dbReference type="KEGG" id="amar:AMRN_1021"/>
<dbReference type="EMBL" id="NXAO01000016">
    <property type="protein sequence ID" value="PHO15975.1"/>
    <property type="molecule type" value="Genomic_DNA"/>
</dbReference>
<dbReference type="RefSeq" id="WP_099310529.1">
    <property type="nucleotide sequence ID" value="NZ_CP032101.1"/>
</dbReference>
<name>A0A347TJJ4_9BACT</name>
<reference evidence="2" key="2">
    <citation type="submission" date="2017-09" db="EMBL/GenBank/DDBJ databases">
        <authorList>
            <person name="Perez-Cataluna A."/>
            <person name="Figueras M.J."/>
            <person name="Salas-Masso N."/>
        </authorList>
    </citation>
    <scope>NUCLEOTIDE SEQUENCE</scope>
    <source>
        <strain evidence="2">CECT 7727</strain>
    </source>
</reference>
<dbReference type="AlphaFoldDB" id="A0A347TJJ4"/>
<evidence type="ECO:0000313" key="2">
    <source>
        <dbReference type="EMBL" id="PHO15975.1"/>
    </source>
</evidence>
<keyword evidence="3" id="KW-1185">Reference proteome</keyword>
<dbReference type="Proteomes" id="UP000264693">
    <property type="component" value="Chromosome"/>
</dbReference>
<protein>
    <submittedName>
        <fullName evidence="1">Uncharacterized protein</fullName>
    </submittedName>
</protein>
<evidence type="ECO:0000313" key="4">
    <source>
        <dbReference type="Proteomes" id="UP000264693"/>
    </source>
</evidence>
<evidence type="ECO:0000313" key="3">
    <source>
        <dbReference type="Proteomes" id="UP000224740"/>
    </source>
</evidence>
<gene>
    <name evidence="1" type="ORF">AMRN_1021</name>
    <name evidence="2" type="ORF">CPH92_04225</name>
</gene>
<proteinExistence type="predicted"/>
<accession>A0A347TJJ4</accession>
<reference evidence="1 4" key="3">
    <citation type="submission" date="2018-08" db="EMBL/GenBank/DDBJ databases">
        <title>Complete genome of the Arcobacter marinus type strain JCM 15502.</title>
        <authorList>
            <person name="Miller W.G."/>
            <person name="Yee E."/>
            <person name="Huynh S."/>
            <person name="Parker C.T."/>
        </authorList>
    </citation>
    <scope>NUCLEOTIDE SEQUENCE [LARGE SCALE GENOMIC DNA]</scope>
    <source>
        <strain evidence="1 4">JCM 15502</strain>
    </source>
</reference>
<reference evidence="3" key="1">
    <citation type="submission" date="2017-09" db="EMBL/GenBank/DDBJ databases">
        <title>Arcobacter canalis sp. nov., a new species isolated from a water canal contaminated with urban sewage.</title>
        <authorList>
            <person name="Perez-Cataluna A."/>
            <person name="Salas-Masso N."/>
            <person name="Figueras M.J."/>
        </authorList>
    </citation>
    <scope>NUCLEOTIDE SEQUENCE [LARGE SCALE GENOMIC DNA]</scope>
    <source>
        <strain evidence="3">CECT 7727</strain>
    </source>
</reference>